<feature type="compositionally biased region" description="Polar residues" evidence="8">
    <location>
        <begin position="485"/>
        <end position="513"/>
    </location>
</feature>
<accession>A0AAN7RZX8</accession>
<feature type="domain" description="Cytoplasmic activation/proliferation-associated protein-1 C term" evidence="9">
    <location>
        <begin position="375"/>
        <end position="593"/>
    </location>
</feature>
<feature type="compositionally biased region" description="Polar residues" evidence="8">
    <location>
        <begin position="550"/>
        <end position="564"/>
    </location>
</feature>
<evidence type="ECO:0000256" key="1">
    <source>
        <dbReference type="ARBA" id="ARBA00004496"/>
    </source>
</evidence>
<dbReference type="InterPro" id="IPR041637">
    <property type="entry name" value="Caprin-1_dimer"/>
</dbReference>
<evidence type="ECO:0000256" key="5">
    <source>
        <dbReference type="ARBA" id="ARBA00022884"/>
    </source>
</evidence>
<comment type="caution">
    <text evidence="11">The sequence shown here is derived from an EMBL/GenBank/DDBJ whole genome shotgun (WGS) entry which is preliminary data.</text>
</comment>
<evidence type="ECO:0000259" key="9">
    <source>
        <dbReference type="Pfam" id="PF12287"/>
    </source>
</evidence>
<dbReference type="InterPro" id="IPR022070">
    <property type="entry name" value="Caprin-1_C"/>
</dbReference>
<protein>
    <recommendedName>
        <fullName evidence="13">Cell cycle associated protein 1</fullName>
    </recommendedName>
</protein>
<feature type="domain" description="Caprin-1 dimerization" evidence="10">
    <location>
        <begin position="77"/>
        <end position="192"/>
    </location>
</feature>
<dbReference type="GO" id="GO:0005737">
    <property type="term" value="C:cytoplasm"/>
    <property type="evidence" value="ECO:0007669"/>
    <property type="project" value="UniProtKB-SubCell"/>
</dbReference>
<feature type="coiled-coil region" evidence="7">
    <location>
        <begin position="6"/>
        <end position="33"/>
    </location>
</feature>
<evidence type="ECO:0000256" key="4">
    <source>
        <dbReference type="ARBA" id="ARBA00022782"/>
    </source>
</evidence>
<reference evidence="11 12" key="1">
    <citation type="journal article" date="2023" name="J. Hered.">
        <title>Chromosome-level genome of the wood stork (Mycteria americana) provides insight into avian chromosome evolution.</title>
        <authorList>
            <person name="Flamio R. Jr."/>
            <person name="Ramstad K.M."/>
        </authorList>
    </citation>
    <scope>NUCLEOTIDE SEQUENCE [LARGE SCALE GENOMIC DNA]</scope>
    <source>
        <strain evidence="11">JAX WOST 10</strain>
    </source>
</reference>
<keyword evidence="3" id="KW-0963">Cytoplasm</keyword>
<evidence type="ECO:0000256" key="8">
    <source>
        <dbReference type="SAM" id="MobiDB-lite"/>
    </source>
</evidence>
<proteinExistence type="inferred from homology"/>
<feature type="compositionally biased region" description="Polar residues" evidence="8">
    <location>
        <begin position="571"/>
        <end position="583"/>
    </location>
</feature>
<feature type="compositionally biased region" description="Low complexity" evidence="8">
    <location>
        <begin position="584"/>
        <end position="594"/>
    </location>
</feature>
<evidence type="ECO:0000256" key="3">
    <source>
        <dbReference type="ARBA" id="ARBA00022490"/>
    </source>
</evidence>
<feature type="region of interest" description="Disordered" evidence="8">
    <location>
        <begin position="379"/>
        <end position="409"/>
    </location>
</feature>
<dbReference type="Pfam" id="PF12287">
    <property type="entry name" value="Caprin-1_C"/>
    <property type="match status" value="1"/>
</dbReference>
<name>A0AAN7RZX8_MYCAM</name>
<dbReference type="AlphaFoldDB" id="A0AAN7RZX8"/>
<keyword evidence="6" id="KW-0652">Protein synthesis inhibitor</keyword>
<sequence length="628" mass="70680">MRITFLRQFREVNENLNSKLDDYQERMNKGERLNQDQLDAVSKYQEVTNNLEFAKELQRSFMALSQDIQKTIKKTARREQLMREEAEQKRLKTVLELQFILDKLGDDEVRNDLKQGSNGVPVLTEEELTMLDEFYKLVYPERDMNMRLNEQYEQASVHLWDLLEGKEKPVCGTTYKALKEIVERILQTSYFDSTHNHQNGLCEEEEAAPAPAVEDAVAEAEPDPAEEFTEPTEVESTEYVNRQFMAETQFSSSEKEQVDEWTVETVEVVNSLQQQTQATSPPVPEPHTLTTVAQADPLVRRQRVQDLMAQMQGPYNFMQDSMLEFENQTLDPAIVSAQPMNPAQNLDMPQMVCPPVHAESRLAQPNQVPVQPEATQASMSLNADQTPSSSSLPTASQPQVFQAGSSKPLHSSGINVNAAPFQSMQTVFNMNAPVPPVNEPETLKQQNQYQASYNQSFSNQPHQVEQSDLQQEQLQTVVGTYHGSPDQTHQVAGNHQQPPQQNTGFPRNSQPYYNSRGVSRGGSRGARGLMNGYRGPANGFRGGYDGYRPSFSNTPNSGYTQPQFNAPRDYSNYQRDGYQQNFKRGSGQSGPRGAPRGRGGPPRPNRGMPQMNAQQSPVGTKGHENTAH</sequence>
<dbReference type="Proteomes" id="UP001333110">
    <property type="component" value="Unassembled WGS sequence"/>
</dbReference>
<evidence type="ECO:0000313" key="11">
    <source>
        <dbReference type="EMBL" id="KAK4823070.1"/>
    </source>
</evidence>
<keyword evidence="12" id="KW-1185">Reference proteome</keyword>
<dbReference type="InterPro" id="IPR028816">
    <property type="entry name" value="Caprin"/>
</dbReference>
<evidence type="ECO:0000313" key="12">
    <source>
        <dbReference type="Proteomes" id="UP001333110"/>
    </source>
</evidence>
<comment type="similarity">
    <text evidence="2">Belongs to the caprin family.</text>
</comment>
<keyword evidence="7" id="KW-0175">Coiled coil</keyword>
<dbReference type="GO" id="GO:0003723">
    <property type="term" value="F:RNA binding"/>
    <property type="evidence" value="ECO:0007669"/>
    <property type="project" value="UniProtKB-KW"/>
</dbReference>
<dbReference type="GO" id="GO:0017148">
    <property type="term" value="P:negative regulation of translation"/>
    <property type="evidence" value="ECO:0007669"/>
    <property type="project" value="UniProtKB-KW"/>
</dbReference>
<evidence type="ECO:0000256" key="6">
    <source>
        <dbReference type="ARBA" id="ARBA00023193"/>
    </source>
</evidence>
<dbReference type="PANTHER" id="PTHR22922">
    <property type="entry name" value="GPI-ANCHORED PROTEIN P137"/>
    <property type="match status" value="1"/>
</dbReference>
<evidence type="ECO:0000256" key="2">
    <source>
        <dbReference type="ARBA" id="ARBA00007950"/>
    </source>
</evidence>
<comment type="subcellular location">
    <subcellularLocation>
        <location evidence="1">Cytoplasm</location>
    </subcellularLocation>
</comment>
<dbReference type="GO" id="GO:0030154">
    <property type="term" value="P:cell differentiation"/>
    <property type="evidence" value="ECO:0007669"/>
    <property type="project" value="UniProtKB-KW"/>
</dbReference>
<dbReference type="Pfam" id="PF18293">
    <property type="entry name" value="Caprin-1_dimer"/>
    <property type="match status" value="1"/>
</dbReference>
<dbReference type="EMBL" id="JAUNZN010000004">
    <property type="protein sequence ID" value="KAK4823070.1"/>
    <property type="molecule type" value="Genomic_DNA"/>
</dbReference>
<evidence type="ECO:0000259" key="10">
    <source>
        <dbReference type="Pfam" id="PF18293"/>
    </source>
</evidence>
<evidence type="ECO:0008006" key="13">
    <source>
        <dbReference type="Google" id="ProtNLM"/>
    </source>
</evidence>
<keyword evidence="5" id="KW-0694">RNA-binding</keyword>
<evidence type="ECO:0000256" key="7">
    <source>
        <dbReference type="SAM" id="Coils"/>
    </source>
</evidence>
<organism evidence="11 12">
    <name type="scientific">Mycteria americana</name>
    <name type="common">Wood stork</name>
    <dbReference type="NCBI Taxonomy" id="33587"/>
    <lineage>
        <taxon>Eukaryota</taxon>
        <taxon>Metazoa</taxon>
        <taxon>Chordata</taxon>
        <taxon>Craniata</taxon>
        <taxon>Vertebrata</taxon>
        <taxon>Euteleostomi</taxon>
        <taxon>Archelosauria</taxon>
        <taxon>Archosauria</taxon>
        <taxon>Dinosauria</taxon>
        <taxon>Saurischia</taxon>
        <taxon>Theropoda</taxon>
        <taxon>Coelurosauria</taxon>
        <taxon>Aves</taxon>
        <taxon>Neognathae</taxon>
        <taxon>Neoaves</taxon>
        <taxon>Aequornithes</taxon>
        <taxon>Ciconiiformes</taxon>
        <taxon>Ciconiidae</taxon>
        <taxon>Mycteria</taxon>
    </lineage>
</organism>
<feature type="region of interest" description="Disordered" evidence="8">
    <location>
        <begin position="481"/>
        <end position="628"/>
    </location>
</feature>
<gene>
    <name evidence="11" type="ORF">QYF61_025409</name>
</gene>
<dbReference type="PANTHER" id="PTHR22922:SF3">
    <property type="entry name" value="CAPRIN-1"/>
    <property type="match status" value="1"/>
</dbReference>
<keyword evidence="4" id="KW-0221">Differentiation</keyword>